<protein>
    <submittedName>
        <fullName evidence="1">Helix-turn-helix transcriptional regulator</fullName>
    </submittedName>
</protein>
<gene>
    <name evidence="1" type="ORF">HX829_27045</name>
</gene>
<evidence type="ECO:0000313" key="2">
    <source>
        <dbReference type="Proteomes" id="UP000582981"/>
    </source>
</evidence>
<accession>A0A7Y8BNG4</accession>
<organism evidence="1 2">
    <name type="scientific">Pseudomonas gingeri</name>
    <dbReference type="NCBI Taxonomy" id="117681"/>
    <lineage>
        <taxon>Bacteria</taxon>
        <taxon>Pseudomonadati</taxon>
        <taxon>Pseudomonadota</taxon>
        <taxon>Gammaproteobacteria</taxon>
        <taxon>Pseudomonadales</taxon>
        <taxon>Pseudomonadaceae</taxon>
        <taxon>Pseudomonas</taxon>
    </lineage>
</organism>
<evidence type="ECO:0000313" key="1">
    <source>
        <dbReference type="EMBL" id="NWB50144.1"/>
    </source>
</evidence>
<dbReference type="SUPFAM" id="SSF46689">
    <property type="entry name" value="Homeodomain-like"/>
    <property type="match status" value="1"/>
</dbReference>
<sequence>MNFGSLGQNRISANRHSAPSWLLTISDPRIRLTIQAIHADPARSWTVETSAQIAGVSRSTFALRFKQKVGFNPFMSCAGECTMTLRD</sequence>
<dbReference type="AlphaFoldDB" id="A0A7Y8BNG4"/>
<comment type="caution">
    <text evidence="1">The sequence shown here is derived from an EMBL/GenBank/DDBJ whole genome shotgun (WGS) entry which is preliminary data.</text>
</comment>
<dbReference type="InterPro" id="IPR009057">
    <property type="entry name" value="Homeodomain-like_sf"/>
</dbReference>
<dbReference type="EMBL" id="JACAPU010000039">
    <property type="protein sequence ID" value="NWB50144.1"/>
    <property type="molecule type" value="Genomic_DNA"/>
</dbReference>
<dbReference type="Proteomes" id="UP000582981">
    <property type="component" value="Unassembled WGS sequence"/>
</dbReference>
<name>A0A7Y8BNG4_9PSED</name>
<reference evidence="1 2" key="1">
    <citation type="submission" date="2020-04" db="EMBL/GenBank/DDBJ databases">
        <title>Molecular characterization of pseudomonads from Agaricus bisporus reveal novel blotch 2 pathogens in Western Europe.</title>
        <authorList>
            <person name="Taparia T."/>
            <person name="Krijger M."/>
            <person name="Haynes E."/>
            <person name="Elpinstone J.G."/>
            <person name="Noble R."/>
            <person name="Van Der Wolf J."/>
        </authorList>
    </citation>
    <scope>NUCLEOTIDE SEQUENCE [LARGE SCALE GENOMIC DNA]</scope>
    <source>
        <strain evidence="1 2">F1001</strain>
    </source>
</reference>
<proteinExistence type="predicted"/>
<dbReference type="Gene3D" id="1.10.10.60">
    <property type="entry name" value="Homeodomain-like"/>
    <property type="match status" value="1"/>
</dbReference>